<dbReference type="Proteomes" id="UP001645859">
    <property type="component" value="Unassembled WGS sequence"/>
</dbReference>
<evidence type="ECO:0000313" key="2">
    <source>
        <dbReference type="Proteomes" id="UP001645859"/>
    </source>
</evidence>
<comment type="caution">
    <text evidence="1">The sequence shown here is derived from an EMBL/GenBank/DDBJ whole genome shotgun (WGS) entry which is preliminary data.</text>
</comment>
<protein>
    <submittedName>
        <fullName evidence="1">Uncharacterized protein</fullName>
    </submittedName>
</protein>
<reference evidence="1 2" key="1">
    <citation type="submission" date="2018-09" db="EMBL/GenBank/DDBJ databases">
        <title>Comparative genomics of Leucobacter spp.</title>
        <authorList>
            <person name="Reis A.C."/>
            <person name="Kolvenbach B.A."/>
            <person name="Corvini P.F.X."/>
            <person name="Nunes O.C."/>
        </authorList>
    </citation>
    <scope>NUCLEOTIDE SEQUENCE [LARGE SCALE GENOMIC DNA]</scope>
    <source>
        <strain evidence="1 2">TAN 31504</strain>
    </source>
</reference>
<dbReference type="RefSeq" id="WP_202343829.1">
    <property type="nucleotide sequence ID" value="NZ_BAAAPI010000008.1"/>
</dbReference>
<sequence length="257" mass="29095">MVELQRFDIWRQRMILTEIADNGSAVLSTAEGLAFIEQLHEFFAPPMLGIARSWGYDVERDEIVNMVLERLLVTRIDTERCPARYAAASETPWAYLWHCTLRWGQEMWGTRGVPLEHAEFMPAPSHMDEAVHTPLEEVVALTFALVSQVIESKYHDPVLELLGWLAANPPQRLSYDRDDRVAAHRFCPSLTNGQVTSVFKIARGSRPNTAETSLMGQFLLDANFRVSESGTHARALTHFKNEFRAAAAGPRDLADWT</sequence>
<accession>A0ABS1SDV1</accession>
<gene>
    <name evidence="1" type="ORF">D3230_04520</name>
</gene>
<proteinExistence type="predicted"/>
<dbReference type="EMBL" id="QYAC01000002">
    <property type="protein sequence ID" value="MBL3678561.1"/>
    <property type="molecule type" value="Genomic_DNA"/>
</dbReference>
<evidence type="ECO:0000313" key="1">
    <source>
        <dbReference type="EMBL" id="MBL3678561.1"/>
    </source>
</evidence>
<keyword evidence="2" id="KW-1185">Reference proteome</keyword>
<organism evidence="1 2">
    <name type="scientific">Leucobacter chromiireducens subsp. solipictus</name>
    <dbReference type="NCBI Taxonomy" id="398235"/>
    <lineage>
        <taxon>Bacteria</taxon>
        <taxon>Bacillati</taxon>
        <taxon>Actinomycetota</taxon>
        <taxon>Actinomycetes</taxon>
        <taxon>Micrococcales</taxon>
        <taxon>Microbacteriaceae</taxon>
        <taxon>Leucobacter</taxon>
    </lineage>
</organism>
<name>A0ABS1SDV1_9MICO</name>